<feature type="transmembrane region" description="Helical" evidence="8">
    <location>
        <begin position="212"/>
        <end position="231"/>
    </location>
</feature>
<keyword evidence="10" id="KW-1185">Reference proteome</keyword>
<feature type="transmembrane region" description="Helical" evidence="8">
    <location>
        <begin position="394"/>
        <end position="414"/>
    </location>
</feature>
<sequence length="487" mass="52480">MIPACLLPTRCSGLIVRRAVVQRQSISSPFEALSTANRAFSYSGCRPQTFTSLKTSQQRKHLLACRATSTELHGRTARPPGFSASDSSFASGCSGPARRLPRSYRIHASPSSSVDDADHHNAPATSSVDDVKEDSSPSIDFKSLGLVAVVMTFGVFNRILYKMALVPLGDYIFFLAQFQTFSYVLVYFTALLIRYRSGIVTKDMLNAPNKKLFLWIGGLEAVSQLLGFIGAAKLPGVVLPLLQQTLLVWQVLLAYLILNKRLDAKQIAGAGIVIAGVLTAAWPSEGSSSVFSQISPVYAAVYVASMLFPALATIFKEKIFNDAKQKLGGKQLDIFVVNSFGSAAQAAFVFLLLPGLAALRGINPGELPQYLTEGFQCLRGITPDCAGDCSRAPLIATAYVACNLGLNISLLALLRQAGNVVQSLSMQTVIPLTIWAFTFPWPLLDPSPPLGPKFVLGTGIMLSGLLTYNSAQWLPILQKKLGRRKGA</sequence>
<feature type="transmembrane region" description="Helical" evidence="8">
    <location>
        <begin position="171"/>
        <end position="192"/>
    </location>
</feature>
<evidence type="ECO:0000256" key="4">
    <source>
        <dbReference type="ARBA" id="ARBA00022692"/>
    </source>
</evidence>
<feature type="region of interest" description="Disordered" evidence="7">
    <location>
        <begin position="71"/>
        <end position="96"/>
    </location>
</feature>
<dbReference type="STRING" id="574566.I0Z4W8"/>
<dbReference type="GO" id="GO:0016020">
    <property type="term" value="C:membrane"/>
    <property type="evidence" value="ECO:0007669"/>
    <property type="project" value="UniProtKB-SubCell"/>
</dbReference>
<dbReference type="AlphaFoldDB" id="I0Z4W8"/>
<feature type="compositionally biased region" description="Low complexity" evidence="7">
    <location>
        <begin position="79"/>
        <end position="96"/>
    </location>
</feature>
<keyword evidence="4 8" id="KW-0812">Transmembrane</keyword>
<dbReference type="KEGG" id="csl:COCSUDRAFT_64779"/>
<dbReference type="Proteomes" id="UP000007264">
    <property type="component" value="Unassembled WGS sequence"/>
</dbReference>
<name>I0Z4W8_COCSC</name>
<comment type="similarity">
    <text evidence="2">Belongs to the CRT-like transporter family.</text>
</comment>
<comment type="caution">
    <text evidence="9">The sequence shown here is derived from an EMBL/GenBank/DDBJ whole genome shotgun (WGS) entry which is preliminary data.</text>
</comment>
<dbReference type="OrthoDB" id="416555at2759"/>
<accession>I0Z4W8</accession>
<protein>
    <recommendedName>
        <fullName evidence="11">EamA domain-containing protein</fullName>
    </recommendedName>
</protein>
<comment type="subcellular location">
    <subcellularLocation>
        <location evidence="1">Membrane</location>
        <topology evidence="1">Multi-pass membrane protein</topology>
    </subcellularLocation>
</comment>
<feature type="transmembrane region" description="Helical" evidence="8">
    <location>
        <begin position="141"/>
        <end position="159"/>
    </location>
</feature>
<dbReference type="GeneID" id="17043691"/>
<feature type="transmembrane region" description="Helical" evidence="8">
    <location>
        <begin position="296"/>
        <end position="315"/>
    </location>
</feature>
<evidence type="ECO:0000313" key="10">
    <source>
        <dbReference type="Proteomes" id="UP000007264"/>
    </source>
</evidence>
<evidence type="ECO:0008006" key="11">
    <source>
        <dbReference type="Google" id="ProtNLM"/>
    </source>
</evidence>
<gene>
    <name evidence="9" type="ORF">COCSUDRAFT_64779</name>
</gene>
<evidence type="ECO:0000313" key="9">
    <source>
        <dbReference type="EMBL" id="EIE25687.1"/>
    </source>
</evidence>
<feature type="region of interest" description="Disordered" evidence="7">
    <location>
        <begin position="109"/>
        <end position="137"/>
    </location>
</feature>
<keyword evidence="6 8" id="KW-0472">Membrane</keyword>
<feature type="transmembrane region" description="Helical" evidence="8">
    <location>
        <begin position="426"/>
        <end position="444"/>
    </location>
</feature>
<feature type="transmembrane region" description="Helical" evidence="8">
    <location>
        <begin position="237"/>
        <end position="258"/>
    </location>
</feature>
<evidence type="ECO:0000256" key="7">
    <source>
        <dbReference type="SAM" id="MobiDB-lite"/>
    </source>
</evidence>
<feature type="transmembrane region" description="Helical" evidence="8">
    <location>
        <begin position="456"/>
        <end position="477"/>
    </location>
</feature>
<evidence type="ECO:0000256" key="2">
    <source>
        <dbReference type="ARBA" id="ARBA00006690"/>
    </source>
</evidence>
<dbReference type="RefSeq" id="XP_005650231.1">
    <property type="nucleotide sequence ID" value="XM_005650174.1"/>
</dbReference>
<dbReference type="InterPro" id="IPR037185">
    <property type="entry name" value="EmrE-like"/>
</dbReference>
<dbReference type="PANTHER" id="PTHR31326:SF1">
    <property type="entry name" value="PROTEIN CLT2, CHLOROPLASTIC"/>
    <property type="match status" value="1"/>
</dbReference>
<keyword evidence="5 8" id="KW-1133">Transmembrane helix</keyword>
<dbReference type="InterPro" id="IPR013936">
    <property type="entry name" value="CRT-like"/>
</dbReference>
<proteinExistence type="inferred from homology"/>
<dbReference type="PANTHER" id="PTHR31326">
    <property type="entry name" value="PROTEIN CLT2, CHLOROPLASTIC"/>
    <property type="match status" value="1"/>
</dbReference>
<reference evidence="9 10" key="1">
    <citation type="journal article" date="2012" name="Genome Biol.">
        <title>The genome of the polar eukaryotic microalga coccomyxa subellipsoidea reveals traits of cold adaptation.</title>
        <authorList>
            <person name="Blanc G."/>
            <person name="Agarkova I."/>
            <person name="Grimwood J."/>
            <person name="Kuo A."/>
            <person name="Brueggeman A."/>
            <person name="Dunigan D."/>
            <person name="Gurnon J."/>
            <person name="Ladunga I."/>
            <person name="Lindquist E."/>
            <person name="Lucas S."/>
            <person name="Pangilinan J."/>
            <person name="Proschold T."/>
            <person name="Salamov A."/>
            <person name="Schmutz J."/>
            <person name="Weeks D."/>
            <person name="Yamada T."/>
            <person name="Claverie J.M."/>
            <person name="Grigoriev I."/>
            <person name="Van Etten J."/>
            <person name="Lomsadze A."/>
            <person name="Borodovsky M."/>
        </authorList>
    </citation>
    <scope>NUCLEOTIDE SEQUENCE [LARGE SCALE GENOMIC DNA]</scope>
    <source>
        <strain evidence="9 10">C-169</strain>
    </source>
</reference>
<evidence type="ECO:0000256" key="1">
    <source>
        <dbReference type="ARBA" id="ARBA00004141"/>
    </source>
</evidence>
<dbReference type="SUPFAM" id="SSF103481">
    <property type="entry name" value="Multidrug resistance efflux transporter EmrE"/>
    <property type="match status" value="1"/>
</dbReference>
<feature type="transmembrane region" description="Helical" evidence="8">
    <location>
        <begin position="267"/>
        <end position="284"/>
    </location>
</feature>
<keyword evidence="3" id="KW-0813">Transport</keyword>
<evidence type="ECO:0000256" key="8">
    <source>
        <dbReference type="SAM" id="Phobius"/>
    </source>
</evidence>
<dbReference type="EMBL" id="AGSI01000003">
    <property type="protein sequence ID" value="EIE25687.1"/>
    <property type="molecule type" value="Genomic_DNA"/>
</dbReference>
<dbReference type="Pfam" id="PF08627">
    <property type="entry name" value="CRT-like"/>
    <property type="match status" value="1"/>
</dbReference>
<feature type="transmembrane region" description="Helical" evidence="8">
    <location>
        <begin position="335"/>
        <end position="359"/>
    </location>
</feature>
<dbReference type="eggNOG" id="ENOG502QR5M">
    <property type="taxonomic scope" value="Eukaryota"/>
</dbReference>
<evidence type="ECO:0000256" key="5">
    <source>
        <dbReference type="ARBA" id="ARBA00022989"/>
    </source>
</evidence>
<organism evidence="9 10">
    <name type="scientific">Coccomyxa subellipsoidea (strain C-169)</name>
    <name type="common">Green microalga</name>
    <dbReference type="NCBI Taxonomy" id="574566"/>
    <lineage>
        <taxon>Eukaryota</taxon>
        <taxon>Viridiplantae</taxon>
        <taxon>Chlorophyta</taxon>
        <taxon>core chlorophytes</taxon>
        <taxon>Trebouxiophyceae</taxon>
        <taxon>Trebouxiophyceae incertae sedis</taxon>
        <taxon>Coccomyxaceae</taxon>
        <taxon>Coccomyxa</taxon>
        <taxon>Coccomyxa subellipsoidea</taxon>
    </lineage>
</organism>
<evidence type="ECO:0000256" key="3">
    <source>
        <dbReference type="ARBA" id="ARBA00022448"/>
    </source>
</evidence>
<evidence type="ECO:0000256" key="6">
    <source>
        <dbReference type="ARBA" id="ARBA00023136"/>
    </source>
</evidence>